<organism evidence="1 2">
    <name type="scientific">Virgisporangium ochraceum</name>
    <dbReference type="NCBI Taxonomy" id="65505"/>
    <lineage>
        <taxon>Bacteria</taxon>
        <taxon>Bacillati</taxon>
        <taxon>Actinomycetota</taxon>
        <taxon>Actinomycetes</taxon>
        <taxon>Micromonosporales</taxon>
        <taxon>Micromonosporaceae</taxon>
        <taxon>Virgisporangium</taxon>
    </lineage>
</organism>
<dbReference type="Proteomes" id="UP000635606">
    <property type="component" value="Unassembled WGS sequence"/>
</dbReference>
<accession>A0A8J3ZQF1</accession>
<evidence type="ECO:0000313" key="1">
    <source>
        <dbReference type="EMBL" id="GIJ68539.1"/>
    </source>
</evidence>
<sequence>MGWGSDAGLLPTEKVPAMREVNALAAGSWDADIVPELVTTGFIFGWVDTVQDVLDAWAPAR</sequence>
<dbReference type="RefSeq" id="WP_203928483.1">
    <property type="nucleotide sequence ID" value="NZ_BOPH01000043.1"/>
</dbReference>
<evidence type="ECO:0000313" key="2">
    <source>
        <dbReference type="Proteomes" id="UP000635606"/>
    </source>
</evidence>
<name>A0A8J3ZQF1_9ACTN</name>
<gene>
    <name evidence="1" type="ORF">Voc01_034560</name>
</gene>
<dbReference type="EMBL" id="BOPH01000043">
    <property type="protein sequence ID" value="GIJ68539.1"/>
    <property type="molecule type" value="Genomic_DNA"/>
</dbReference>
<comment type="caution">
    <text evidence="1">The sequence shown here is derived from an EMBL/GenBank/DDBJ whole genome shotgun (WGS) entry which is preliminary data.</text>
</comment>
<reference evidence="1" key="1">
    <citation type="submission" date="2021-01" db="EMBL/GenBank/DDBJ databases">
        <title>Whole genome shotgun sequence of Virgisporangium ochraceum NBRC 16418.</title>
        <authorList>
            <person name="Komaki H."/>
            <person name="Tamura T."/>
        </authorList>
    </citation>
    <scope>NUCLEOTIDE SEQUENCE</scope>
    <source>
        <strain evidence="1">NBRC 16418</strain>
    </source>
</reference>
<dbReference type="AlphaFoldDB" id="A0A8J3ZQF1"/>
<protein>
    <submittedName>
        <fullName evidence="1">Uncharacterized protein</fullName>
    </submittedName>
</protein>
<proteinExistence type="predicted"/>
<keyword evidence="2" id="KW-1185">Reference proteome</keyword>